<dbReference type="Proteomes" id="UP001600064">
    <property type="component" value="Unassembled WGS sequence"/>
</dbReference>
<organism evidence="2 3">
    <name type="scientific">Remersonia thermophila</name>
    <dbReference type="NCBI Taxonomy" id="72144"/>
    <lineage>
        <taxon>Eukaryota</taxon>
        <taxon>Fungi</taxon>
        <taxon>Dikarya</taxon>
        <taxon>Ascomycota</taxon>
        <taxon>Pezizomycotina</taxon>
        <taxon>Sordariomycetes</taxon>
        <taxon>Sordariomycetidae</taxon>
        <taxon>Sordariales</taxon>
        <taxon>Sordariales incertae sedis</taxon>
        <taxon>Remersonia</taxon>
    </lineage>
</organism>
<name>A0ABR4DFR5_9PEZI</name>
<dbReference type="RefSeq" id="XP_070867927.1">
    <property type="nucleotide sequence ID" value="XM_071010495.1"/>
</dbReference>
<sequence length="243" mass="24559">MVSSSLILAALAAVASAAPRACKAPPALILPKVGGDTQLPAPATNLRVKKIALGHGIQNYTCASPDAEPAATGALAVLYDVTSLFPGTRRTGVSQQAWDALPSTVLHGQALPLNVLEGSQFGADASTPFPAPADLAVPDAAAKFLGHHFFDAAGVPVFDLAEAGLQAAVKKDAGVPAPADADKGPLGTGAVAWLKLDDNGKGRSKGLATVFRVVTAGGNPQACGSVGEGTQSVPYATYYWFYG</sequence>
<gene>
    <name evidence="2" type="ORF">VTJ83DRAFT_4049</name>
</gene>
<dbReference type="PANTHER" id="PTHR35567">
    <property type="entry name" value="MALATE DEHYDROGENASE (AFU_ORTHOLOGUE AFUA_2G13800)"/>
    <property type="match status" value="1"/>
</dbReference>
<evidence type="ECO:0000313" key="3">
    <source>
        <dbReference type="Proteomes" id="UP001600064"/>
    </source>
</evidence>
<reference evidence="2 3" key="1">
    <citation type="journal article" date="2024" name="Commun. Biol.">
        <title>Comparative genomic analysis of thermophilic fungi reveals convergent evolutionary adaptations and gene losses.</title>
        <authorList>
            <person name="Steindorff A.S."/>
            <person name="Aguilar-Pontes M.V."/>
            <person name="Robinson A.J."/>
            <person name="Andreopoulos B."/>
            <person name="LaButti K."/>
            <person name="Kuo A."/>
            <person name="Mondo S."/>
            <person name="Riley R."/>
            <person name="Otillar R."/>
            <person name="Haridas S."/>
            <person name="Lipzen A."/>
            <person name="Grimwood J."/>
            <person name="Schmutz J."/>
            <person name="Clum A."/>
            <person name="Reid I.D."/>
            <person name="Moisan M.C."/>
            <person name="Butler G."/>
            <person name="Nguyen T.T.M."/>
            <person name="Dewar K."/>
            <person name="Conant G."/>
            <person name="Drula E."/>
            <person name="Henrissat B."/>
            <person name="Hansel C."/>
            <person name="Singer S."/>
            <person name="Hutchinson M.I."/>
            <person name="de Vries R.P."/>
            <person name="Natvig D.O."/>
            <person name="Powell A.J."/>
            <person name="Tsang A."/>
            <person name="Grigoriev I.V."/>
        </authorList>
    </citation>
    <scope>NUCLEOTIDE SEQUENCE [LARGE SCALE GENOMIC DNA]</scope>
    <source>
        <strain evidence="2 3">ATCC 22073</strain>
    </source>
</reference>
<accession>A0ABR4DFR5</accession>
<keyword evidence="3" id="KW-1185">Reference proteome</keyword>
<dbReference type="EMBL" id="JAZGUE010000003">
    <property type="protein sequence ID" value="KAL2269203.1"/>
    <property type="molecule type" value="Genomic_DNA"/>
</dbReference>
<evidence type="ECO:0000313" key="2">
    <source>
        <dbReference type="EMBL" id="KAL2269203.1"/>
    </source>
</evidence>
<feature type="signal peptide" evidence="1">
    <location>
        <begin position="1"/>
        <end position="17"/>
    </location>
</feature>
<comment type="caution">
    <text evidence="2">The sequence shown here is derived from an EMBL/GenBank/DDBJ whole genome shotgun (WGS) entry which is preliminary data.</text>
</comment>
<dbReference type="Pfam" id="PF11937">
    <property type="entry name" value="DUF3455"/>
    <property type="match status" value="1"/>
</dbReference>
<protein>
    <recommendedName>
        <fullName evidence="4">Malate dehydrogenase</fullName>
    </recommendedName>
</protein>
<dbReference type="PANTHER" id="PTHR35567:SF3">
    <property type="entry name" value="MALATE DEHYDROGENASE"/>
    <property type="match status" value="1"/>
</dbReference>
<dbReference type="GeneID" id="98125139"/>
<evidence type="ECO:0008006" key="4">
    <source>
        <dbReference type="Google" id="ProtNLM"/>
    </source>
</evidence>
<dbReference type="InterPro" id="IPR021851">
    <property type="entry name" value="DUF3455"/>
</dbReference>
<evidence type="ECO:0000256" key="1">
    <source>
        <dbReference type="SAM" id="SignalP"/>
    </source>
</evidence>
<feature type="chain" id="PRO_5045280886" description="Malate dehydrogenase" evidence="1">
    <location>
        <begin position="18"/>
        <end position="243"/>
    </location>
</feature>
<keyword evidence="1" id="KW-0732">Signal</keyword>
<proteinExistence type="predicted"/>